<evidence type="ECO:0000313" key="4">
    <source>
        <dbReference type="Proteomes" id="UP000663193"/>
    </source>
</evidence>
<dbReference type="RefSeq" id="XP_001804922.1">
    <property type="nucleotide sequence ID" value="XM_001804870.1"/>
</dbReference>
<dbReference type="VEuPathDB" id="FungiDB:JI435_147400"/>
<feature type="region of interest" description="Disordered" evidence="1">
    <location>
        <begin position="150"/>
        <end position="172"/>
    </location>
</feature>
<sequence length="172" mass="19243">MTYQPSYNLLIITNPASKQDFHGAKSTHDRLGTKDHFSTDLALGGLVCAAILGFVCWFFKKREKVEGNGIALRQLMIQQQILDALETRPDSLPFHVLSEIRQLYIGPSDLVKAWASRFKRVGNQEKLMSRPRVTDTLLPVLAQTEFAAYTSSPPQPPNAQDPSSHLLLDQPL</sequence>
<accession>A0A7U2IAB4</accession>
<name>A0A7U2IAB4_PHANO</name>
<feature type="transmembrane region" description="Helical" evidence="2">
    <location>
        <begin position="41"/>
        <end position="59"/>
    </location>
</feature>
<dbReference type="AlphaFoldDB" id="A0A7U2IAB4"/>
<evidence type="ECO:0000256" key="2">
    <source>
        <dbReference type="SAM" id="Phobius"/>
    </source>
</evidence>
<keyword evidence="2" id="KW-1133">Transmembrane helix</keyword>
<dbReference type="KEGG" id="pno:SNOG_14740"/>
<gene>
    <name evidence="3" type="ORF">JI435_147400</name>
</gene>
<keyword evidence="4" id="KW-1185">Reference proteome</keyword>
<keyword evidence="2" id="KW-0812">Transmembrane</keyword>
<dbReference type="Proteomes" id="UP000663193">
    <property type="component" value="Chromosome 20"/>
</dbReference>
<reference evidence="4" key="1">
    <citation type="journal article" date="2021" name="BMC Genomics">
        <title>Chromosome-level genome assembly and manually-curated proteome of model necrotroph Parastagonospora nodorum Sn15 reveals a genome-wide trove of candidate effector homologs, and redundancy of virulence-related functions within an accessory chromosome.</title>
        <authorList>
            <person name="Bertazzoni S."/>
            <person name="Jones D.A.B."/>
            <person name="Phan H.T."/>
            <person name="Tan K.-C."/>
            <person name="Hane J.K."/>
        </authorList>
    </citation>
    <scope>NUCLEOTIDE SEQUENCE [LARGE SCALE GENOMIC DNA]</scope>
    <source>
        <strain evidence="4">SN15 / ATCC MYA-4574 / FGSC 10173)</strain>
    </source>
</reference>
<organism evidence="3 4">
    <name type="scientific">Phaeosphaeria nodorum (strain SN15 / ATCC MYA-4574 / FGSC 10173)</name>
    <name type="common">Glume blotch fungus</name>
    <name type="synonym">Parastagonospora nodorum</name>
    <dbReference type="NCBI Taxonomy" id="321614"/>
    <lineage>
        <taxon>Eukaryota</taxon>
        <taxon>Fungi</taxon>
        <taxon>Dikarya</taxon>
        <taxon>Ascomycota</taxon>
        <taxon>Pezizomycotina</taxon>
        <taxon>Dothideomycetes</taxon>
        <taxon>Pleosporomycetidae</taxon>
        <taxon>Pleosporales</taxon>
        <taxon>Pleosporineae</taxon>
        <taxon>Phaeosphaeriaceae</taxon>
        <taxon>Parastagonospora</taxon>
    </lineage>
</organism>
<dbReference type="EMBL" id="CP069042">
    <property type="protein sequence ID" value="QRD06177.1"/>
    <property type="molecule type" value="Genomic_DNA"/>
</dbReference>
<protein>
    <submittedName>
        <fullName evidence="3">Uncharacterized protein</fullName>
    </submittedName>
</protein>
<proteinExistence type="predicted"/>
<keyword evidence="2" id="KW-0472">Membrane</keyword>
<evidence type="ECO:0000313" key="3">
    <source>
        <dbReference type="EMBL" id="QRD06177.1"/>
    </source>
</evidence>
<evidence type="ECO:0000256" key="1">
    <source>
        <dbReference type="SAM" id="MobiDB-lite"/>
    </source>
</evidence>